<keyword evidence="2" id="KW-1133">Transmembrane helix</keyword>
<dbReference type="EMBL" id="PYHP01000009">
    <property type="protein sequence ID" value="PUA40518.1"/>
    <property type="molecule type" value="Genomic_DNA"/>
</dbReference>
<accession>A0A2T6G8N2</accession>
<dbReference type="Proteomes" id="UP000244184">
    <property type="component" value="Unassembled WGS sequence"/>
</dbReference>
<evidence type="ECO:0000256" key="1">
    <source>
        <dbReference type="PROSITE-ProRule" id="PRU00339"/>
    </source>
</evidence>
<keyword evidence="2" id="KW-0472">Membrane</keyword>
<name>A0A2T6G8N2_9BACL</name>
<dbReference type="Pfam" id="PF13432">
    <property type="entry name" value="TPR_16"/>
    <property type="match status" value="1"/>
</dbReference>
<evidence type="ECO:0000313" key="3">
    <source>
        <dbReference type="EMBL" id="PUA40518.1"/>
    </source>
</evidence>
<dbReference type="SMART" id="SM00028">
    <property type="entry name" value="TPR"/>
    <property type="match status" value="3"/>
</dbReference>
<keyword evidence="1" id="KW-0802">TPR repeat</keyword>
<proteinExistence type="predicted"/>
<dbReference type="InterPro" id="IPR052384">
    <property type="entry name" value="TMTC_O-mannosyltransferase"/>
</dbReference>
<protein>
    <submittedName>
        <fullName evidence="3">Uncharacterized protein</fullName>
    </submittedName>
</protein>
<dbReference type="Pfam" id="PF13181">
    <property type="entry name" value="TPR_8"/>
    <property type="match status" value="1"/>
</dbReference>
<dbReference type="PROSITE" id="PS50005">
    <property type="entry name" value="TPR"/>
    <property type="match status" value="3"/>
</dbReference>
<dbReference type="GO" id="GO:0035269">
    <property type="term" value="P:protein O-linked glycosylation via mannose"/>
    <property type="evidence" value="ECO:0007669"/>
    <property type="project" value="TreeGrafter"/>
</dbReference>
<dbReference type="AlphaFoldDB" id="A0A2T6G8N2"/>
<gene>
    <name evidence="3" type="ORF">C8Z91_03390</name>
</gene>
<dbReference type="PANTHER" id="PTHR44216">
    <property type="entry name" value="PROTEIN O-MANNOSYL-TRANSFERASE TMTC2"/>
    <property type="match status" value="1"/>
</dbReference>
<evidence type="ECO:0000256" key="2">
    <source>
        <dbReference type="SAM" id="Phobius"/>
    </source>
</evidence>
<sequence length="318" mass="36786">MVPDFRRDRNRFDRAVDRTLRLGGCGFVDERASRALDSKIDHYLGMRRYAKVIELAKEGLADDPGQARYYFYLGVCFYSLERYREAEDHLQEALVLGYDKEAVFEWLGDVYTKTKRWVEAERAYLDALGDNPESARVHASYAMLLRETGHHDKADQLMRKALELDPEDDYVVRSHYMFALTKDSRLQQIQSLERLIQVSGDQIAIEVHLGLDALYRDRLTEARDHFRQAFLLDPTNKELAALLEELDWGRHPILIPLRLVEKIGGPMVVYVVGLGAMLGTRALGWEQLTIVLLVLYFTYLIYSWTAKPLAKLLTRIRG</sequence>
<feature type="repeat" description="TPR" evidence="1">
    <location>
        <begin position="67"/>
        <end position="100"/>
    </location>
</feature>
<keyword evidence="2" id="KW-0812">Transmembrane</keyword>
<dbReference type="PANTHER" id="PTHR44216:SF3">
    <property type="entry name" value="PROTEIN O-MANNOSYL-TRANSFERASE TMTC2"/>
    <property type="match status" value="1"/>
</dbReference>
<feature type="repeat" description="TPR" evidence="1">
    <location>
        <begin position="135"/>
        <end position="168"/>
    </location>
</feature>
<reference evidence="3 4" key="1">
    <citation type="submission" date="2018-03" db="EMBL/GenBank/DDBJ databases">
        <title>Genome sequence of Paenibacillus elgii strain AC13 an antimicrobial compound producing bacteria.</title>
        <authorList>
            <person name="Kurokawa A.S."/>
            <person name="Araujo J.F."/>
            <person name="Costa R.A."/>
            <person name="Ortega D.B."/>
            <person name="Pires A.S."/>
            <person name="Pappas G.J.Jr."/>
            <person name="Franco O.L."/>
            <person name="Barreto C."/>
            <person name="Magalhaes B.S."/>
            <person name="Kruger R.H."/>
        </authorList>
    </citation>
    <scope>NUCLEOTIDE SEQUENCE [LARGE SCALE GENOMIC DNA]</scope>
    <source>
        <strain evidence="3 4">AC13</strain>
    </source>
</reference>
<feature type="transmembrane region" description="Helical" evidence="2">
    <location>
        <begin position="290"/>
        <end position="310"/>
    </location>
</feature>
<dbReference type="InterPro" id="IPR019734">
    <property type="entry name" value="TPR_rpt"/>
</dbReference>
<dbReference type="GO" id="GO:0000030">
    <property type="term" value="F:mannosyltransferase activity"/>
    <property type="evidence" value="ECO:0007669"/>
    <property type="project" value="TreeGrafter"/>
</dbReference>
<feature type="repeat" description="TPR" evidence="1">
    <location>
        <begin position="203"/>
        <end position="236"/>
    </location>
</feature>
<dbReference type="SUPFAM" id="SSF48452">
    <property type="entry name" value="TPR-like"/>
    <property type="match status" value="1"/>
</dbReference>
<dbReference type="Gene3D" id="1.25.40.10">
    <property type="entry name" value="Tetratricopeptide repeat domain"/>
    <property type="match status" value="1"/>
</dbReference>
<comment type="caution">
    <text evidence="3">The sequence shown here is derived from an EMBL/GenBank/DDBJ whole genome shotgun (WGS) entry which is preliminary data.</text>
</comment>
<organism evidence="3 4">
    <name type="scientific">Paenibacillus elgii</name>
    <dbReference type="NCBI Taxonomy" id="189691"/>
    <lineage>
        <taxon>Bacteria</taxon>
        <taxon>Bacillati</taxon>
        <taxon>Bacillota</taxon>
        <taxon>Bacilli</taxon>
        <taxon>Bacillales</taxon>
        <taxon>Paenibacillaceae</taxon>
        <taxon>Paenibacillus</taxon>
    </lineage>
</organism>
<dbReference type="InterPro" id="IPR011990">
    <property type="entry name" value="TPR-like_helical_dom_sf"/>
</dbReference>
<evidence type="ECO:0000313" key="4">
    <source>
        <dbReference type="Proteomes" id="UP000244184"/>
    </source>
</evidence>